<dbReference type="Pfam" id="PF03705">
    <property type="entry name" value="CheR_N"/>
    <property type="match status" value="1"/>
</dbReference>
<dbReference type="InterPro" id="IPR022641">
    <property type="entry name" value="CheR_N"/>
</dbReference>
<dbReference type="PANTHER" id="PTHR24422">
    <property type="entry name" value="CHEMOTAXIS PROTEIN METHYLTRANSFERASE"/>
    <property type="match status" value="1"/>
</dbReference>
<dbReference type="Proteomes" id="UP000199589">
    <property type="component" value="Unassembled WGS sequence"/>
</dbReference>
<gene>
    <name evidence="7" type="ORF">SAMN04488569_100289</name>
</gene>
<dbReference type="EC" id="2.1.1.80" evidence="2"/>
<evidence type="ECO:0000256" key="5">
    <source>
        <dbReference type="ARBA" id="ARBA00022691"/>
    </source>
</evidence>
<evidence type="ECO:0000313" key="7">
    <source>
        <dbReference type="EMBL" id="SFJ91747.1"/>
    </source>
</evidence>
<dbReference type="OrthoDB" id="9816309at2"/>
<sequence>MTTLNFEFFYEWVLSNYKINLNAYKEKQLQRRIGTIMKQSGATTLEEYATILSVDETLKKQFLDYITINVTEFFRNKDLFDNFELMINTHLSTKFNSLKIWSAACSIGAEPYSLAMIVKKNNIKLQQKILATDIDLTILDRAKKGYFRENEIKNVSLVDKNTYFDFMDGYYTIQNDIKNKVQFKQHDLVQGRYEQNFHVIVCRNVTIYFKNDVKDEIYLKMADSLVTGGLLFTGATETIYQPEKYGFKKIASFIYEKVE</sequence>
<dbReference type="InterPro" id="IPR036804">
    <property type="entry name" value="CheR_N_sf"/>
</dbReference>
<dbReference type="Gene3D" id="1.10.155.10">
    <property type="entry name" value="Chemotaxis receptor methyltransferase CheR, N-terminal domain"/>
    <property type="match status" value="1"/>
</dbReference>
<keyword evidence="8" id="KW-1185">Reference proteome</keyword>
<dbReference type="Gene3D" id="3.40.50.150">
    <property type="entry name" value="Vaccinia Virus protein VP39"/>
    <property type="match status" value="1"/>
</dbReference>
<dbReference type="PRINTS" id="PR00996">
    <property type="entry name" value="CHERMTFRASE"/>
</dbReference>
<dbReference type="PROSITE" id="PS50123">
    <property type="entry name" value="CHER"/>
    <property type="match status" value="1"/>
</dbReference>
<dbReference type="InterPro" id="IPR022642">
    <property type="entry name" value="CheR_C"/>
</dbReference>
<dbReference type="AlphaFoldDB" id="A0A1I3VC32"/>
<evidence type="ECO:0000313" key="8">
    <source>
        <dbReference type="Proteomes" id="UP000199589"/>
    </source>
</evidence>
<evidence type="ECO:0000256" key="1">
    <source>
        <dbReference type="ARBA" id="ARBA00001541"/>
    </source>
</evidence>
<keyword evidence="5" id="KW-0949">S-adenosyl-L-methionine</keyword>
<keyword evidence="3 7" id="KW-0489">Methyltransferase</keyword>
<dbReference type="EMBL" id="FOSJ01000002">
    <property type="protein sequence ID" value="SFJ91747.1"/>
    <property type="molecule type" value="Genomic_DNA"/>
</dbReference>
<evidence type="ECO:0000256" key="3">
    <source>
        <dbReference type="ARBA" id="ARBA00022603"/>
    </source>
</evidence>
<dbReference type="Pfam" id="PF01739">
    <property type="entry name" value="CheR"/>
    <property type="match status" value="1"/>
</dbReference>
<dbReference type="InterPro" id="IPR000780">
    <property type="entry name" value="CheR_MeTrfase"/>
</dbReference>
<dbReference type="SUPFAM" id="SSF47757">
    <property type="entry name" value="Chemotaxis receptor methyltransferase CheR, N-terminal domain"/>
    <property type="match status" value="1"/>
</dbReference>
<name>A0A1I3VC32_9LACT</name>
<reference evidence="8" key="1">
    <citation type="submission" date="2016-10" db="EMBL/GenBank/DDBJ databases">
        <authorList>
            <person name="Varghese N."/>
            <person name="Submissions S."/>
        </authorList>
    </citation>
    <scope>NUCLEOTIDE SEQUENCE [LARGE SCALE GENOMIC DNA]</scope>
    <source>
        <strain evidence="8">DSM 16108</strain>
    </source>
</reference>
<dbReference type="InterPro" id="IPR029063">
    <property type="entry name" value="SAM-dependent_MTases_sf"/>
</dbReference>
<dbReference type="PANTHER" id="PTHR24422:SF19">
    <property type="entry name" value="CHEMOTAXIS PROTEIN METHYLTRANSFERASE"/>
    <property type="match status" value="1"/>
</dbReference>
<dbReference type="SMART" id="SM00138">
    <property type="entry name" value="MeTrc"/>
    <property type="match status" value="1"/>
</dbReference>
<evidence type="ECO:0000256" key="4">
    <source>
        <dbReference type="ARBA" id="ARBA00022679"/>
    </source>
</evidence>
<feature type="domain" description="CheR-type methyltransferase" evidence="6">
    <location>
        <begin position="1"/>
        <end position="259"/>
    </location>
</feature>
<dbReference type="STRING" id="258723.GCA_900169305_00592"/>
<accession>A0A1I3VC32</accession>
<evidence type="ECO:0000259" key="6">
    <source>
        <dbReference type="PROSITE" id="PS50123"/>
    </source>
</evidence>
<dbReference type="GO" id="GO:0008983">
    <property type="term" value="F:protein-glutamate O-methyltransferase activity"/>
    <property type="evidence" value="ECO:0007669"/>
    <property type="project" value="UniProtKB-EC"/>
</dbReference>
<comment type="catalytic activity">
    <reaction evidence="1">
        <text>L-glutamyl-[protein] + S-adenosyl-L-methionine = [protein]-L-glutamate 5-O-methyl ester + S-adenosyl-L-homocysteine</text>
        <dbReference type="Rhea" id="RHEA:24452"/>
        <dbReference type="Rhea" id="RHEA-COMP:10208"/>
        <dbReference type="Rhea" id="RHEA-COMP:10311"/>
        <dbReference type="ChEBI" id="CHEBI:29973"/>
        <dbReference type="ChEBI" id="CHEBI:57856"/>
        <dbReference type="ChEBI" id="CHEBI:59789"/>
        <dbReference type="ChEBI" id="CHEBI:82795"/>
        <dbReference type="EC" id="2.1.1.80"/>
    </reaction>
</comment>
<organism evidence="7 8">
    <name type="scientific">Marinilactibacillus piezotolerans</name>
    <dbReference type="NCBI Taxonomy" id="258723"/>
    <lineage>
        <taxon>Bacteria</taxon>
        <taxon>Bacillati</taxon>
        <taxon>Bacillota</taxon>
        <taxon>Bacilli</taxon>
        <taxon>Lactobacillales</taxon>
        <taxon>Carnobacteriaceae</taxon>
        <taxon>Marinilactibacillus</taxon>
    </lineage>
</organism>
<dbReference type="SUPFAM" id="SSF53335">
    <property type="entry name" value="S-adenosyl-L-methionine-dependent methyltransferases"/>
    <property type="match status" value="1"/>
</dbReference>
<proteinExistence type="predicted"/>
<keyword evidence="4 7" id="KW-0808">Transferase</keyword>
<evidence type="ECO:0000256" key="2">
    <source>
        <dbReference type="ARBA" id="ARBA00012534"/>
    </source>
</evidence>
<dbReference type="InterPro" id="IPR050903">
    <property type="entry name" value="Bact_Chemotaxis_MeTrfase"/>
</dbReference>
<protein>
    <recommendedName>
        <fullName evidence="2">protein-glutamate O-methyltransferase</fullName>
        <ecNumber evidence="2">2.1.1.80</ecNumber>
    </recommendedName>
</protein>
<dbReference type="GO" id="GO:0032259">
    <property type="term" value="P:methylation"/>
    <property type="evidence" value="ECO:0007669"/>
    <property type="project" value="UniProtKB-KW"/>
</dbReference>
<dbReference type="RefSeq" id="WP_072695040.1">
    <property type="nucleotide sequence ID" value="NZ_FOSJ01000002.1"/>
</dbReference>